<protein>
    <submittedName>
        <fullName evidence="1">Uncharacterized protein</fullName>
    </submittedName>
</protein>
<keyword evidence="2" id="KW-1185">Reference proteome</keyword>
<evidence type="ECO:0000313" key="1">
    <source>
        <dbReference type="EMBL" id="MDN3710977.1"/>
    </source>
</evidence>
<gene>
    <name evidence="1" type="ORF">QWZ10_02560</name>
</gene>
<comment type="caution">
    <text evidence="1">The sequence shown here is derived from an EMBL/GenBank/DDBJ whole genome shotgun (WGS) entry which is preliminary data.</text>
</comment>
<reference evidence="2" key="1">
    <citation type="journal article" date="2019" name="Int. J. Syst. Evol. Microbiol.">
        <title>The Global Catalogue of Microorganisms (GCM) 10K type strain sequencing project: providing services to taxonomists for standard genome sequencing and annotation.</title>
        <authorList>
            <consortium name="The Broad Institute Genomics Platform"/>
            <consortium name="The Broad Institute Genome Sequencing Center for Infectious Disease"/>
            <person name="Wu L."/>
            <person name="Ma J."/>
        </authorList>
    </citation>
    <scope>NUCLEOTIDE SEQUENCE [LARGE SCALE GENOMIC DNA]</scope>
    <source>
        <strain evidence="2">CECT 8482</strain>
    </source>
</reference>
<name>A0ABT8D6D1_9RHOB</name>
<proteinExistence type="predicted"/>
<dbReference type="Proteomes" id="UP001243846">
    <property type="component" value="Unassembled WGS sequence"/>
</dbReference>
<dbReference type="RefSeq" id="WP_377688625.1">
    <property type="nucleotide sequence ID" value="NZ_JBHMDZ010000049.1"/>
</dbReference>
<sequence length="52" mass="6227">MIEQRIGAGQLLKSPAFLDRFNDWLEERYPDALRREQFIRTALDEFQVENSL</sequence>
<accession>A0ABT8D6D1</accession>
<organism evidence="1 2">
    <name type="scientific">Paracoccus cavernae</name>
    <dbReference type="NCBI Taxonomy" id="1571207"/>
    <lineage>
        <taxon>Bacteria</taxon>
        <taxon>Pseudomonadati</taxon>
        <taxon>Pseudomonadota</taxon>
        <taxon>Alphaproteobacteria</taxon>
        <taxon>Rhodobacterales</taxon>
        <taxon>Paracoccaceae</taxon>
        <taxon>Paracoccus</taxon>
    </lineage>
</organism>
<dbReference type="EMBL" id="JAUFRC010000001">
    <property type="protein sequence ID" value="MDN3710977.1"/>
    <property type="molecule type" value="Genomic_DNA"/>
</dbReference>
<evidence type="ECO:0000313" key="2">
    <source>
        <dbReference type="Proteomes" id="UP001243846"/>
    </source>
</evidence>